<dbReference type="Proteomes" id="UP000281955">
    <property type="component" value="Unassembled WGS sequence"/>
</dbReference>
<feature type="domain" description="EAL" evidence="1">
    <location>
        <begin position="389"/>
        <end position="642"/>
    </location>
</feature>
<dbReference type="SMART" id="SM00267">
    <property type="entry name" value="GGDEF"/>
    <property type="match status" value="1"/>
</dbReference>
<sequence>MRRTTRSLLVFVVVSLVPVVAVGLVLVHGARQTGAERVLGRGRAQAQLVQSMGLAPVLFASDVEHLEPLARAQLQEVMHRGRVTGAVREVVLRDGAGRAVLREGADTSVPTPSTSRALRRALDGGVETVWLAEDPTAPSGHVITVMQPLQPNDLGVRAGALELELPYEDIATTVEADLHQSYWTLGASLLLVWLCQAALAWGTTRRLRRTAAESAHQALHDELTELPNRRMFGQEALAAAQRARAGGRPAALVLIDLDHFKEVNDTLGHECGDELLRVAGARLRGALGDDDLVARLGGDEFGLLLDGVAGEEEARLRLGQVRDVLAEELVLCDVPLSVEASFGVALVGAQAEDVTVLMRRADVAMYEAKRSGSSVVVWGSELDRHSSQRLALQAELRRALERDELVLHYQPQLDLASGRVAGVEALVRWQHPERGLLPPAEFLGAVEQSGLVDPFTSWVLTRAVQDCARWRAEGLDWAVSVNVSVRNLVCDELASRLGRLLERTGLPPDQLTIEITETALATDADVLASAVGALADLGVDISIDDFGTGFTTFALLSRLRVNEIKVDREFVGGALARDEDRAIVSAVVGLAGGIGCRVVAEGVEDGATADWLRTIGCTRAQGYHYSRPVPWPELAAARLGSPQSV</sequence>
<dbReference type="CDD" id="cd01949">
    <property type="entry name" value="GGDEF"/>
    <property type="match status" value="1"/>
</dbReference>
<dbReference type="PANTHER" id="PTHR44757">
    <property type="entry name" value="DIGUANYLATE CYCLASE DGCP"/>
    <property type="match status" value="1"/>
</dbReference>
<dbReference type="Gene3D" id="3.30.70.270">
    <property type="match status" value="1"/>
</dbReference>
<reference evidence="3 4" key="1">
    <citation type="submission" date="2018-10" db="EMBL/GenBank/DDBJ databases">
        <title>Genomic Encyclopedia of Archaeal and Bacterial Type Strains, Phase II (KMG-II): from individual species to whole genera.</title>
        <authorList>
            <person name="Goeker M."/>
        </authorList>
    </citation>
    <scope>NUCLEOTIDE SEQUENCE [LARGE SCALE GENOMIC DNA]</scope>
    <source>
        <strain evidence="3 4">RP-AC37</strain>
    </source>
</reference>
<name>A0A420XKK8_9ACTN</name>
<feature type="domain" description="GGDEF" evidence="2">
    <location>
        <begin position="248"/>
        <end position="381"/>
    </location>
</feature>
<dbReference type="NCBIfam" id="TIGR00254">
    <property type="entry name" value="GGDEF"/>
    <property type="match status" value="1"/>
</dbReference>
<dbReference type="InterPro" id="IPR000160">
    <property type="entry name" value="GGDEF_dom"/>
</dbReference>
<accession>A0A420XKK8</accession>
<dbReference type="Pfam" id="PF00990">
    <property type="entry name" value="GGDEF"/>
    <property type="match status" value="1"/>
</dbReference>
<evidence type="ECO:0000313" key="3">
    <source>
        <dbReference type="EMBL" id="RKS69172.1"/>
    </source>
</evidence>
<dbReference type="SMART" id="SM00052">
    <property type="entry name" value="EAL"/>
    <property type="match status" value="1"/>
</dbReference>
<gene>
    <name evidence="3" type="ORF">CLV35_3346</name>
</gene>
<dbReference type="PANTHER" id="PTHR44757:SF2">
    <property type="entry name" value="BIOFILM ARCHITECTURE MAINTENANCE PROTEIN MBAA"/>
    <property type="match status" value="1"/>
</dbReference>
<dbReference type="AlphaFoldDB" id="A0A420XKK8"/>
<evidence type="ECO:0000259" key="1">
    <source>
        <dbReference type="PROSITE" id="PS50883"/>
    </source>
</evidence>
<dbReference type="InterPro" id="IPR043128">
    <property type="entry name" value="Rev_trsase/Diguanyl_cyclase"/>
</dbReference>
<comment type="caution">
    <text evidence="3">The sequence shown here is derived from an EMBL/GenBank/DDBJ whole genome shotgun (WGS) entry which is preliminary data.</text>
</comment>
<dbReference type="RefSeq" id="WP_231121960.1">
    <property type="nucleotide sequence ID" value="NZ_RBWV01000015.1"/>
</dbReference>
<evidence type="ECO:0000313" key="4">
    <source>
        <dbReference type="Proteomes" id="UP000281955"/>
    </source>
</evidence>
<dbReference type="PROSITE" id="PS50883">
    <property type="entry name" value="EAL"/>
    <property type="match status" value="1"/>
</dbReference>
<dbReference type="Gene3D" id="3.20.20.450">
    <property type="entry name" value="EAL domain"/>
    <property type="match status" value="1"/>
</dbReference>
<dbReference type="InterPro" id="IPR035919">
    <property type="entry name" value="EAL_sf"/>
</dbReference>
<dbReference type="PROSITE" id="PS50887">
    <property type="entry name" value="GGDEF"/>
    <property type="match status" value="1"/>
</dbReference>
<dbReference type="SUPFAM" id="SSF141868">
    <property type="entry name" value="EAL domain-like"/>
    <property type="match status" value="1"/>
</dbReference>
<dbReference type="SUPFAM" id="SSF55073">
    <property type="entry name" value="Nucleotide cyclase"/>
    <property type="match status" value="1"/>
</dbReference>
<dbReference type="InterPro" id="IPR001633">
    <property type="entry name" value="EAL_dom"/>
</dbReference>
<dbReference type="InterPro" id="IPR029787">
    <property type="entry name" value="Nucleotide_cyclase"/>
</dbReference>
<proteinExistence type="predicted"/>
<dbReference type="Pfam" id="PF00563">
    <property type="entry name" value="EAL"/>
    <property type="match status" value="1"/>
</dbReference>
<organism evidence="3 4">
    <name type="scientific">Motilibacter peucedani</name>
    <dbReference type="NCBI Taxonomy" id="598650"/>
    <lineage>
        <taxon>Bacteria</taxon>
        <taxon>Bacillati</taxon>
        <taxon>Actinomycetota</taxon>
        <taxon>Actinomycetes</taxon>
        <taxon>Motilibacterales</taxon>
        <taxon>Motilibacteraceae</taxon>
        <taxon>Motilibacter</taxon>
    </lineage>
</organism>
<dbReference type="CDD" id="cd01948">
    <property type="entry name" value="EAL"/>
    <property type="match status" value="1"/>
</dbReference>
<keyword evidence="4" id="KW-1185">Reference proteome</keyword>
<dbReference type="EMBL" id="RBWV01000015">
    <property type="protein sequence ID" value="RKS69172.1"/>
    <property type="molecule type" value="Genomic_DNA"/>
</dbReference>
<dbReference type="InterPro" id="IPR052155">
    <property type="entry name" value="Biofilm_reg_signaling"/>
</dbReference>
<evidence type="ECO:0000259" key="2">
    <source>
        <dbReference type="PROSITE" id="PS50887"/>
    </source>
</evidence>
<dbReference type="InParanoid" id="A0A420XKK8"/>
<protein>
    <submittedName>
        <fullName evidence="3">Diguanylate cyclase (GGDEF)-like protein</fullName>
    </submittedName>
</protein>